<gene>
    <name evidence="6" type="ORF">niasHT_039143</name>
</gene>
<comment type="caution">
    <text evidence="6">The sequence shown here is derived from an EMBL/GenBank/DDBJ whole genome shotgun (WGS) entry which is preliminary data.</text>
</comment>
<evidence type="ECO:0000259" key="4">
    <source>
        <dbReference type="Pfam" id="PF04500"/>
    </source>
</evidence>
<evidence type="ECO:0000313" key="6">
    <source>
        <dbReference type="EMBL" id="KAL3070881.1"/>
    </source>
</evidence>
<feature type="domain" description="FLYWCH-type" evidence="4">
    <location>
        <begin position="300"/>
        <end position="356"/>
    </location>
</feature>
<keyword evidence="3" id="KW-0862">Zinc</keyword>
<evidence type="ECO:0000313" key="7">
    <source>
        <dbReference type="Proteomes" id="UP001620626"/>
    </source>
</evidence>
<dbReference type="InterPro" id="IPR018289">
    <property type="entry name" value="MULE_transposase_dom"/>
</dbReference>
<keyword evidence="1" id="KW-0479">Metal-binding</keyword>
<evidence type="ECO:0000259" key="5">
    <source>
        <dbReference type="Pfam" id="PF10551"/>
    </source>
</evidence>
<dbReference type="EMBL" id="JBICBT010001372">
    <property type="protein sequence ID" value="KAL3070881.1"/>
    <property type="molecule type" value="Genomic_DNA"/>
</dbReference>
<dbReference type="PANTHER" id="PTHR47160">
    <property type="entry name" value="PUTATIVE-RELATED"/>
    <property type="match status" value="1"/>
</dbReference>
<organism evidence="6 7">
    <name type="scientific">Heterodera trifolii</name>
    <dbReference type="NCBI Taxonomy" id="157864"/>
    <lineage>
        <taxon>Eukaryota</taxon>
        <taxon>Metazoa</taxon>
        <taxon>Ecdysozoa</taxon>
        <taxon>Nematoda</taxon>
        <taxon>Chromadorea</taxon>
        <taxon>Rhabditida</taxon>
        <taxon>Tylenchina</taxon>
        <taxon>Tylenchomorpha</taxon>
        <taxon>Tylenchoidea</taxon>
        <taxon>Heteroderidae</taxon>
        <taxon>Heteroderinae</taxon>
        <taxon>Heterodera</taxon>
    </lineage>
</organism>
<dbReference type="AlphaFoldDB" id="A0ABD2HVD4"/>
<dbReference type="PANTHER" id="PTHR47160:SF10">
    <property type="entry name" value="MULE TRANSPOSASE DOMAIN-CONTAINING PROTEIN"/>
    <property type="match status" value="1"/>
</dbReference>
<dbReference type="Proteomes" id="UP001620626">
    <property type="component" value="Unassembled WGS sequence"/>
</dbReference>
<dbReference type="Gene3D" id="2.20.25.240">
    <property type="match status" value="1"/>
</dbReference>
<dbReference type="GO" id="GO:0008270">
    <property type="term" value="F:zinc ion binding"/>
    <property type="evidence" value="ECO:0007669"/>
    <property type="project" value="UniProtKB-KW"/>
</dbReference>
<evidence type="ECO:0000256" key="2">
    <source>
        <dbReference type="ARBA" id="ARBA00022771"/>
    </source>
</evidence>
<feature type="domain" description="MULE transposase" evidence="5">
    <location>
        <begin position="481"/>
        <end position="583"/>
    </location>
</feature>
<dbReference type="InterPro" id="IPR007588">
    <property type="entry name" value="Znf_FLYWCH"/>
</dbReference>
<sequence length="771" mass="89050">MAKKQGAASWPRRVGRRRDSAAASWPRGEFLAARWPRRVGRGEVTPTHFLQFDVNQLKNRKSVLIATKMNRRWICNDVWMDILPSFDHAQLGLKLALLSPRFNALVDKHFDGKSELTIWRQIIICKAIGAKPKFSVLIDGKFVGFPLPDRPMHNKIRFKDLQINYLDHSVITFLRSNKRIWDRMGTSVTFYLYSLDADDEPIWEAFTREIWPIFATNIRHLQFTYAYHLDDLRRLISPTILTDLVDQLVSINSYLFPDVIADDGPNATAGQALSKWLNTPRNGSIAVRTMAVRTKAFRTIASKRGHNKLAYQGFVYQHHLTHNDASYWFCELKKTATNCPGRAIYRDGIVTVSAEHKDHAPSAINVQVQNVRTNMRTNNTRDVPRTVVNECLAGASNEVIANLPKIATLEQAISRKRKRQGVQLNIPHTLADVFFPEELRYTRTHLAENYVLADTGAEDQQRIILLGSATDVERLTRCDTWLADGTFRCAPEIIFQVYSIHGLYRNRVVPLVIALLPNKTRCTYERAIQLLLDSFIVHVDPRLDQSRRRPSTILIDFEKAAENAFRAKIPTAILHGCWFHLSQAHWRSVQSHDMQMRYSQDTAYETAIKKFSALAFCEVDDVVARFNDLAERFIQRFGDTQQHQNFLEYLENTWIGRQRRTPAFSLNFWNCKDITELHLPRTTNGVESWHARLQQTFTSPHPTFFTFVEGLLNENVRANAICVKLESGESIPLYTRIEYRQANERLLNILRRYNEYLPDDYLAACANYVHF</sequence>
<evidence type="ECO:0000256" key="3">
    <source>
        <dbReference type="ARBA" id="ARBA00022833"/>
    </source>
</evidence>
<dbReference type="Pfam" id="PF04500">
    <property type="entry name" value="FLYWCH"/>
    <property type="match status" value="1"/>
</dbReference>
<dbReference type="Pfam" id="PF10551">
    <property type="entry name" value="MULE"/>
    <property type="match status" value="1"/>
</dbReference>
<name>A0ABD2HVD4_9BILA</name>
<reference evidence="6 7" key="1">
    <citation type="submission" date="2024-10" db="EMBL/GenBank/DDBJ databases">
        <authorList>
            <person name="Kim D."/>
        </authorList>
    </citation>
    <scope>NUCLEOTIDE SEQUENCE [LARGE SCALE GENOMIC DNA]</scope>
    <source>
        <strain evidence="6">BH-2024</strain>
    </source>
</reference>
<protein>
    <recommendedName>
        <fullName evidence="8">MULE transposase domain-containing protein</fullName>
    </recommendedName>
</protein>
<keyword evidence="2" id="KW-0863">Zinc-finger</keyword>
<evidence type="ECO:0008006" key="8">
    <source>
        <dbReference type="Google" id="ProtNLM"/>
    </source>
</evidence>
<keyword evidence="7" id="KW-1185">Reference proteome</keyword>
<evidence type="ECO:0000256" key="1">
    <source>
        <dbReference type="ARBA" id="ARBA00022723"/>
    </source>
</evidence>
<accession>A0ABD2HVD4</accession>
<proteinExistence type="predicted"/>